<evidence type="ECO:0000256" key="1">
    <source>
        <dbReference type="SAM" id="Phobius"/>
    </source>
</evidence>
<evidence type="ECO:0000313" key="3">
    <source>
        <dbReference type="Proteomes" id="UP001595748"/>
    </source>
</evidence>
<protein>
    <submittedName>
        <fullName evidence="2">Glycine-rich domain-containing protein</fullName>
    </submittedName>
</protein>
<keyword evidence="1" id="KW-0472">Membrane</keyword>
<reference evidence="3" key="1">
    <citation type="journal article" date="2019" name="Int. J. Syst. Evol. Microbiol.">
        <title>The Global Catalogue of Microorganisms (GCM) 10K type strain sequencing project: providing services to taxonomists for standard genome sequencing and annotation.</title>
        <authorList>
            <consortium name="The Broad Institute Genomics Platform"/>
            <consortium name="The Broad Institute Genome Sequencing Center for Infectious Disease"/>
            <person name="Wu L."/>
            <person name="Ma J."/>
        </authorList>
    </citation>
    <scope>NUCLEOTIDE SEQUENCE [LARGE SCALE GENOMIC DNA]</scope>
    <source>
        <strain evidence="3">CCTCC AB 2013263</strain>
    </source>
</reference>
<feature type="transmembrane region" description="Helical" evidence="1">
    <location>
        <begin position="160"/>
        <end position="193"/>
    </location>
</feature>
<dbReference type="EMBL" id="JBHRZF010000154">
    <property type="protein sequence ID" value="MFC3861675.1"/>
    <property type="molecule type" value="Genomic_DNA"/>
</dbReference>
<keyword evidence="1" id="KW-0812">Transmembrane</keyword>
<accession>A0ABV8A8H9</accession>
<gene>
    <name evidence="2" type="ORF">ACFOPQ_12980</name>
</gene>
<proteinExistence type="predicted"/>
<keyword evidence="1" id="KW-1133">Transmembrane helix</keyword>
<sequence>MTILQDFVNTLPGQENVNPPASPGDILTYAFPSELLARLQREQGWTPAFTLLAVDEYRRFVHLAVTAPHPVTPSAVVDEVWHTHLMFTRDYWLRFTPLLPAPLHHEPGDGTPASDAHFRSQYTRTLDLYHVTFGQVPPPEVWPDPRQGRAGTPSTPRRAWILPVAALLAGGVFLILHSVFVAGFIFVLALILLGSFSQAQGRPGRGGQGNCGGGFADGVFADGDSCDSSDSSGCADTGSSCGSSCGSGCGGGCGS</sequence>
<dbReference type="Proteomes" id="UP001595748">
    <property type="component" value="Unassembled WGS sequence"/>
</dbReference>
<evidence type="ECO:0000313" key="2">
    <source>
        <dbReference type="EMBL" id="MFC3861675.1"/>
    </source>
</evidence>
<dbReference type="RefSeq" id="WP_380078807.1">
    <property type="nucleotide sequence ID" value="NZ_JBHRZF010000154.1"/>
</dbReference>
<comment type="caution">
    <text evidence="2">The sequence shown here is derived from an EMBL/GenBank/DDBJ whole genome shotgun (WGS) entry which is preliminary data.</text>
</comment>
<keyword evidence="3" id="KW-1185">Reference proteome</keyword>
<name>A0ABV8A8H9_9DEIO</name>
<organism evidence="2 3">
    <name type="scientific">Deinococcus antarcticus</name>
    <dbReference type="NCBI Taxonomy" id="1298767"/>
    <lineage>
        <taxon>Bacteria</taxon>
        <taxon>Thermotogati</taxon>
        <taxon>Deinococcota</taxon>
        <taxon>Deinococci</taxon>
        <taxon>Deinococcales</taxon>
        <taxon>Deinococcaceae</taxon>
        <taxon>Deinococcus</taxon>
    </lineage>
</organism>